<dbReference type="Pfam" id="PF05949">
    <property type="entry name" value="DUF881"/>
    <property type="match status" value="1"/>
</dbReference>
<dbReference type="EMBL" id="FOSB01000005">
    <property type="protein sequence ID" value="SFJ93400.1"/>
    <property type="molecule type" value="Genomic_DNA"/>
</dbReference>
<comment type="similarity">
    <text evidence="1">Belongs to the UPF0749 family.</text>
</comment>
<gene>
    <name evidence="3" type="ORF">SAMN04487936_105269</name>
</gene>
<organism evidence="3 4">
    <name type="scientific">Halobacillus dabanensis</name>
    <dbReference type="NCBI Taxonomy" id="240302"/>
    <lineage>
        <taxon>Bacteria</taxon>
        <taxon>Bacillati</taxon>
        <taxon>Bacillota</taxon>
        <taxon>Bacilli</taxon>
        <taxon>Bacillales</taxon>
        <taxon>Bacillaceae</taxon>
        <taxon>Halobacillus</taxon>
    </lineage>
</organism>
<dbReference type="OrthoDB" id="2439649at2"/>
<feature type="coiled-coil region" evidence="2">
    <location>
        <begin position="43"/>
        <end position="73"/>
    </location>
</feature>
<dbReference type="PANTHER" id="PTHR37313">
    <property type="entry name" value="UPF0749 PROTEIN RV1825"/>
    <property type="match status" value="1"/>
</dbReference>
<dbReference type="PANTHER" id="PTHR37313:SF2">
    <property type="entry name" value="UPF0749 PROTEIN YLXX"/>
    <property type="match status" value="1"/>
</dbReference>
<evidence type="ECO:0000256" key="1">
    <source>
        <dbReference type="ARBA" id="ARBA00009108"/>
    </source>
</evidence>
<dbReference type="Gene3D" id="3.30.70.1880">
    <property type="entry name" value="Protein of unknown function DUF881"/>
    <property type="match status" value="1"/>
</dbReference>
<dbReference type="RefSeq" id="WP_083412685.1">
    <property type="nucleotide sequence ID" value="NZ_FOSB01000005.1"/>
</dbReference>
<keyword evidence="4" id="KW-1185">Reference proteome</keyword>
<dbReference type="AlphaFoldDB" id="A0A1I3VE39"/>
<evidence type="ECO:0000313" key="4">
    <source>
        <dbReference type="Proteomes" id="UP000183557"/>
    </source>
</evidence>
<keyword evidence="2" id="KW-0175">Coiled coil</keyword>
<accession>A0A1I3VE39</accession>
<evidence type="ECO:0000313" key="3">
    <source>
        <dbReference type="EMBL" id="SFJ93400.1"/>
    </source>
</evidence>
<dbReference type="Proteomes" id="UP000183557">
    <property type="component" value="Unassembled WGS sequence"/>
</dbReference>
<protein>
    <submittedName>
        <fullName evidence="3">Uncharacterized conserved protein YlxW, UPF0749 family</fullName>
    </submittedName>
</protein>
<evidence type="ECO:0000256" key="2">
    <source>
        <dbReference type="SAM" id="Coils"/>
    </source>
</evidence>
<name>A0A1I3VE39_HALDA</name>
<reference evidence="4" key="1">
    <citation type="submission" date="2016-10" db="EMBL/GenBank/DDBJ databases">
        <authorList>
            <person name="Varghese N."/>
            <person name="Submissions S."/>
        </authorList>
    </citation>
    <scope>NUCLEOTIDE SEQUENCE [LARGE SCALE GENOMIC DNA]</scope>
    <source>
        <strain evidence="4">CGMCC 1.3704</strain>
    </source>
</reference>
<sequence>MKKRTKWLVSIVFLFIGFMVAVQFQTTSYESQMRETRDVWEVREELQRQQDAQQELLESISDADQTIEDYEQQSSGEQLDTLIESIEVLEERVGLNKVEGAGIEMTIAPIFEESVTGQAYPELSPHLLHRLLNELNTYGADEISIGEERITNLSPIRDVNGSTYVNNRPIGSLPITLKVLAEDPAKLRNYMKASPTQDIFNIDNMEMKIELKDSLLLPEFDGALHLEILEETGG</sequence>
<dbReference type="InterPro" id="IPR010273">
    <property type="entry name" value="DUF881"/>
</dbReference>
<proteinExistence type="inferred from homology"/>